<dbReference type="RefSeq" id="WP_167175758.1">
    <property type="nucleotide sequence ID" value="NZ_BAAAEJ010000003.1"/>
</dbReference>
<dbReference type="PANTHER" id="PTHR43640">
    <property type="entry name" value="OS07G0260300 PROTEIN"/>
    <property type="match status" value="1"/>
</dbReference>
<dbReference type="InterPro" id="IPR036249">
    <property type="entry name" value="Thioredoxin-like_sf"/>
</dbReference>
<dbReference type="Proteomes" id="UP001500791">
    <property type="component" value="Unassembled WGS sequence"/>
</dbReference>
<dbReference type="PANTHER" id="PTHR43640:SF1">
    <property type="entry name" value="THIOREDOXIN-DEPENDENT PEROXIREDOXIN"/>
    <property type="match status" value="1"/>
</dbReference>
<name>A0ABP3HV25_9CAUL</name>
<reference evidence="4" key="1">
    <citation type="journal article" date="2019" name="Int. J. Syst. Evol. Microbiol.">
        <title>The Global Catalogue of Microorganisms (GCM) 10K type strain sequencing project: providing services to taxonomists for standard genome sequencing and annotation.</title>
        <authorList>
            <consortium name="The Broad Institute Genomics Platform"/>
            <consortium name="The Broad Institute Genome Sequencing Center for Infectious Disease"/>
            <person name="Wu L."/>
            <person name="Ma J."/>
        </authorList>
    </citation>
    <scope>NUCLEOTIDE SEQUENCE [LARGE SCALE GENOMIC DNA]</scope>
    <source>
        <strain evidence="4">JCM 13476</strain>
    </source>
</reference>
<dbReference type="Pfam" id="PF00578">
    <property type="entry name" value="AhpC-TSA"/>
    <property type="match status" value="1"/>
</dbReference>
<keyword evidence="1" id="KW-0732">Signal</keyword>
<evidence type="ECO:0000256" key="1">
    <source>
        <dbReference type="SAM" id="SignalP"/>
    </source>
</evidence>
<dbReference type="PROSITE" id="PS51257">
    <property type="entry name" value="PROKAR_LIPOPROTEIN"/>
    <property type="match status" value="1"/>
</dbReference>
<dbReference type="SUPFAM" id="SSF52833">
    <property type="entry name" value="Thioredoxin-like"/>
    <property type="match status" value="1"/>
</dbReference>
<protein>
    <submittedName>
        <fullName evidence="3">Thioredoxin family protein</fullName>
    </submittedName>
</protein>
<evidence type="ECO:0000313" key="3">
    <source>
        <dbReference type="EMBL" id="GAA0380788.1"/>
    </source>
</evidence>
<feature type="signal peptide" evidence="1">
    <location>
        <begin position="1"/>
        <end position="23"/>
    </location>
</feature>
<dbReference type="InterPro" id="IPR000866">
    <property type="entry name" value="AhpC/TSA"/>
</dbReference>
<feature type="chain" id="PRO_5046099083" evidence="1">
    <location>
        <begin position="24"/>
        <end position="224"/>
    </location>
</feature>
<evidence type="ECO:0000259" key="2">
    <source>
        <dbReference type="PROSITE" id="PS51352"/>
    </source>
</evidence>
<accession>A0ABP3HV25</accession>
<proteinExistence type="predicted"/>
<dbReference type="InterPro" id="IPR047262">
    <property type="entry name" value="PRX-like1"/>
</dbReference>
<dbReference type="EMBL" id="BAAAEJ010000003">
    <property type="protein sequence ID" value="GAA0380788.1"/>
    <property type="molecule type" value="Genomic_DNA"/>
</dbReference>
<feature type="domain" description="Thioredoxin" evidence="2">
    <location>
        <begin position="40"/>
        <end position="194"/>
    </location>
</feature>
<dbReference type="Gene3D" id="3.40.30.10">
    <property type="entry name" value="Glutaredoxin"/>
    <property type="match status" value="1"/>
</dbReference>
<comment type="caution">
    <text evidence="3">The sequence shown here is derived from an EMBL/GenBank/DDBJ whole genome shotgun (WGS) entry which is preliminary data.</text>
</comment>
<evidence type="ECO:0000313" key="4">
    <source>
        <dbReference type="Proteomes" id="UP001500791"/>
    </source>
</evidence>
<dbReference type="PROSITE" id="PS51352">
    <property type="entry name" value="THIOREDOXIN_2"/>
    <property type="match status" value="1"/>
</dbReference>
<gene>
    <name evidence="3" type="ORF">GCM10009093_04720</name>
</gene>
<keyword evidence="4" id="KW-1185">Reference proteome</keyword>
<organism evidence="3 4">
    <name type="scientific">Brevundimonas terrae</name>
    <dbReference type="NCBI Taxonomy" id="363631"/>
    <lineage>
        <taxon>Bacteria</taxon>
        <taxon>Pseudomonadati</taxon>
        <taxon>Pseudomonadota</taxon>
        <taxon>Alphaproteobacteria</taxon>
        <taxon>Caulobacterales</taxon>
        <taxon>Caulobacteraceae</taxon>
        <taxon>Brevundimonas</taxon>
    </lineage>
</organism>
<sequence>MMRKLLMASAMVLMLAACQQAEKAAAPAEQAAVSTVAAVAGPGDMAADFTLVDAEGVSHKLSDYRGKTVVLEWTNEGCPYVKKHYTGAMQALQREATADGVVWLTIISSAPATQGYVEGDEAKAWKAKHNAAFTHLLLDPTGEVGKLYDAKTTPDMRVIDAEGRLIFVGGIDDKPTSKVEDLQGATNYVKAALADHKAGRPVATTFAQPYGCAIKYPETIKAAA</sequence>
<dbReference type="InterPro" id="IPR013766">
    <property type="entry name" value="Thioredoxin_domain"/>
</dbReference>